<protein>
    <recommendedName>
        <fullName evidence="4">DUF3995 domain-containing protein</fullName>
    </recommendedName>
</protein>
<evidence type="ECO:0008006" key="4">
    <source>
        <dbReference type="Google" id="ProtNLM"/>
    </source>
</evidence>
<name>A0A8J7GEC1_9ACTN</name>
<accession>A0A8J7GEC1</accession>
<feature type="transmembrane region" description="Helical" evidence="1">
    <location>
        <begin position="48"/>
        <end position="69"/>
    </location>
</feature>
<dbReference type="EMBL" id="JADOUF010000001">
    <property type="protein sequence ID" value="MBG6139053.1"/>
    <property type="molecule type" value="Genomic_DNA"/>
</dbReference>
<feature type="transmembrane region" description="Helical" evidence="1">
    <location>
        <begin position="120"/>
        <end position="139"/>
    </location>
</feature>
<keyword evidence="1" id="KW-1133">Transmembrane helix</keyword>
<organism evidence="2 3">
    <name type="scientific">Longispora fulva</name>
    <dbReference type="NCBI Taxonomy" id="619741"/>
    <lineage>
        <taxon>Bacteria</taxon>
        <taxon>Bacillati</taxon>
        <taxon>Actinomycetota</taxon>
        <taxon>Actinomycetes</taxon>
        <taxon>Micromonosporales</taxon>
        <taxon>Micromonosporaceae</taxon>
        <taxon>Longispora</taxon>
    </lineage>
</organism>
<sequence length="143" mass="14488">MRIAAGVAAVTLALISALHVIWIFSPWPLATRADFARLVVGVPEDRTPSGALTGLVAGLIAVAGYVVAARAGLVPEIGPRWVYAAGAFTVAAVLGLRGVGGLVGAGVRGSSMPEFNALDLRIYSPLCAVLAGLSLWVALSPGD</sequence>
<keyword evidence="3" id="KW-1185">Reference proteome</keyword>
<reference evidence="2" key="1">
    <citation type="submission" date="2020-11" db="EMBL/GenBank/DDBJ databases">
        <title>Sequencing the genomes of 1000 actinobacteria strains.</title>
        <authorList>
            <person name="Klenk H.-P."/>
        </authorList>
    </citation>
    <scope>NUCLEOTIDE SEQUENCE</scope>
    <source>
        <strain evidence="2">DSM 45356</strain>
    </source>
</reference>
<evidence type="ECO:0000256" key="1">
    <source>
        <dbReference type="SAM" id="Phobius"/>
    </source>
</evidence>
<dbReference type="RefSeq" id="WP_197005748.1">
    <property type="nucleotide sequence ID" value="NZ_BONS01000011.1"/>
</dbReference>
<dbReference type="Pfam" id="PF13160">
    <property type="entry name" value="DUF3995"/>
    <property type="match status" value="1"/>
</dbReference>
<keyword evidence="1" id="KW-0472">Membrane</keyword>
<keyword evidence="1" id="KW-0812">Transmembrane</keyword>
<feature type="transmembrane region" description="Helical" evidence="1">
    <location>
        <begin position="81"/>
        <end position="100"/>
    </location>
</feature>
<evidence type="ECO:0000313" key="3">
    <source>
        <dbReference type="Proteomes" id="UP000622552"/>
    </source>
</evidence>
<evidence type="ECO:0000313" key="2">
    <source>
        <dbReference type="EMBL" id="MBG6139053.1"/>
    </source>
</evidence>
<dbReference type="Proteomes" id="UP000622552">
    <property type="component" value="Unassembled WGS sequence"/>
</dbReference>
<gene>
    <name evidence="2" type="ORF">IW245_005247</name>
</gene>
<proteinExistence type="predicted"/>
<comment type="caution">
    <text evidence="2">The sequence shown here is derived from an EMBL/GenBank/DDBJ whole genome shotgun (WGS) entry which is preliminary data.</text>
</comment>
<dbReference type="AlphaFoldDB" id="A0A8J7GEC1"/>
<dbReference type="InterPro" id="IPR025058">
    <property type="entry name" value="DUF3995"/>
</dbReference>